<dbReference type="SUPFAM" id="SSF81383">
    <property type="entry name" value="F-box domain"/>
    <property type="match status" value="1"/>
</dbReference>
<dbReference type="Proteomes" id="UP000007752">
    <property type="component" value="Chromosome 9"/>
</dbReference>
<dbReference type="Gene3D" id="1.20.1280.50">
    <property type="match status" value="1"/>
</dbReference>
<organism evidence="3">
    <name type="scientific">Oryza sativa subsp. japonica</name>
    <name type="common">Rice</name>
    <dbReference type="NCBI Taxonomy" id="39947"/>
    <lineage>
        <taxon>Eukaryota</taxon>
        <taxon>Viridiplantae</taxon>
        <taxon>Streptophyta</taxon>
        <taxon>Embryophyta</taxon>
        <taxon>Tracheophyta</taxon>
        <taxon>Spermatophyta</taxon>
        <taxon>Magnoliopsida</taxon>
        <taxon>Liliopsida</taxon>
        <taxon>Poales</taxon>
        <taxon>Poaceae</taxon>
        <taxon>BOP clade</taxon>
        <taxon>Oryzoideae</taxon>
        <taxon>Oryzeae</taxon>
        <taxon>Oryzinae</taxon>
        <taxon>Oryza</taxon>
        <taxon>Oryza sativa</taxon>
    </lineage>
</organism>
<feature type="domain" description="F-box" evidence="2">
    <location>
        <begin position="80"/>
        <end position="126"/>
    </location>
</feature>
<dbReference type="SMART" id="SM00256">
    <property type="entry name" value="FBOX"/>
    <property type="match status" value="1"/>
</dbReference>
<proteinExistence type="predicted"/>
<dbReference type="PROSITE" id="PS50181">
    <property type="entry name" value="FBOX"/>
    <property type="match status" value="1"/>
</dbReference>
<evidence type="ECO:0000256" key="1">
    <source>
        <dbReference type="SAM" id="MobiDB-lite"/>
    </source>
</evidence>
<reference evidence="3" key="2">
    <citation type="submission" date="2008-12" db="EMBL/GenBank/DDBJ databases">
        <title>Improved gene annotation of the rice (Oryza sativa) genomes.</title>
        <authorList>
            <person name="Wang J."/>
            <person name="Li R."/>
            <person name="Fan W."/>
            <person name="Huang Q."/>
            <person name="Zhang J."/>
            <person name="Zhou Y."/>
            <person name="Hu Y."/>
            <person name="Zi S."/>
            <person name="Li J."/>
            <person name="Ni P."/>
            <person name="Zheng H."/>
            <person name="Zhang Y."/>
            <person name="Zhao M."/>
            <person name="Hao Q."/>
            <person name="McDermott J."/>
            <person name="Samudrala R."/>
            <person name="Kristiansen K."/>
            <person name="Wong G.K.-S."/>
        </authorList>
    </citation>
    <scope>NUCLEOTIDE SEQUENCE</scope>
</reference>
<protein>
    <recommendedName>
        <fullName evidence="2">F-box domain-containing protein</fullName>
    </recommendedName>
</protein>
<dbReference type="InterPro" id="IPR001810">
    <property type="entry name" value="F-box_dom"/>
</dbReference>
<gene>
    <name evidence="3" type="ORF">OsJ_29884</name>
</gene>
<feature type="region of interest" description="Disordered" evidence="1">
    <location>
        <begin position="1"/>
        <end position="28"/>
    </location>
</feature>
<dbReference type="PANTHER" id="PTHR48155">
    <property type="entry name" value="OS09G0497600 PROTEIN"/>
    <property type="match status" value="1"/>
</dbReference>
<accession>B9G4D4</accession>
<dbReference type="AlphaFoldDB" id="B9G4D4"/>
<evidence type="ECO:0000313" key="3">
    <source>
        <dbReference type="EMBL" id="EEE69982.1"/>
    </source>
</evidence>
<dbReference type="Pfam" id="PF00646">
    <property type="entry name" value="F-box"/>
    <property type="match status" value="1"/>
</dbReference>
<reference evidence="3" key="1">
    <citation type="journal article" date="2005" name="PLoS Biol.">
        <title>The genomes of Oryza sativa: a history of duplications.</title>
        <authorList>
            <person name="Yu J."/>
            <person name="Wang J."/>
            <person name="Lin W."/>
            <person name="Li S."/>
            <person name="Li H."/>
            <person name="Zhou J."/>
            <person name="Ni P."/>
            <person name="Dong W."/>
            <person name="Hu S."/>
            <person name="Zeng C."/>
            <person name="Zhang J."/>
            <person name="Zhang Y."/>
            <person name="Li R."/>
            <person name="Xu Z."/>
            <person name="Li S."/>
            <person name="Li X."/>
            <person name="Zheng H."/>
            <person name="Cong L."/>
            <person name="Lin L."/>
            <person name="Yin J."/>
            <person name="Geng J."/>
            <person name="Li G."/>
            <person name="Shi J."/>
            <person name="Liu J."/>
            <person name="Lv H."/>
            <person name="Li J."/>
            <person name="Wang J."/>
            <person name="Deng Y."/>
            <person name="Ran L."/>
            <person name="Shi X."/>
            <person name="Wang X."/>
            <person name="Wu Q."/>
            <person name="Li C."/>
            <person name="Ren X."/>
            <person name="Wang J."/>
            <person name="Wang X."/>
            <person name="Li D."/>
            <person name="Liu D."/>
            <person name="Zhang X."/>
            <person name="Ji Z."/>
            <person name="Zhao W."/>
            <person name="Sun Y."/>
            <person name="Zhang Z."/>
            <person name="Bao J."/>
            <person name="Han Y."/>
            <person name="Dong L."/>
            <person name="Ji J."/>
            <person name="Chen P."/>
            <person name="Wu S."/>
            <person name="Liu J."/>
            <person name="Xiao Y."/>
            <person name="Bu D."/>
            <person name="Tan J."/>
            <person name="Yang L."/>
            <person name="Ye C."/>
            <person name="Zhang J."/>
            <person name="Xu J."/>
            <person name="Zhou Y."/>
            <person name="Yu Y."/>
            <person name="Zhang B."/>
            <person name="Zhuang S."/>
            <person name="Wei H."/>
            <person name="Liu B."/>
            <person name="Lei M."/>
            <person name="Yu H."/>
            <person name="Li Y."/>
            <person name="Xu H."/>
            <person name="Wei S."/>
            <person name="He X."/>
            <person name="Fang L."/>
            <person name="Zhang Z."/>
            <person name="Zhang Y."/>
            <person name="Huang X."/>
            <person name="Su Z."/>
            <person name="Tong W."/>
            <person name="Li J."/>
            <person name="Tong Z."/>
            <person name="Li S."/>
            <person name="Ye J."/>
            <person name="Wang L."/>
            <person name="Fang L."/>
            <person name="Lei T."/>
            <person name="Chen C."/>
            <person name="Chen H."/>
            <person name="Xu Z."/>
            <person name="Li H."/>
            <person name="Huang H."/>
            <person name="Zhang F."/>
            <person name="Xu H."/>
            <person name="Li N."/>
            <person name="Zhao C."/>
            <person name="Li S."/>
            <person name="Dong L."/>
            <person name="Huang Y."/>
            <person name="Li L."/>
            <person name="Xi Y."/>
            <person name="Qi Q."/>
            <person name="Li W."/>
            <person name="Zhang B."/>
            <person name="Hu W."/>
            <person name="Zhang Y."/>
            <person name="Tian X."/>
            <person name="Jiao Y."/>
            <person name="Liang X."/>
            <person name="Jin J."/>
            <person name="Gao L."/>
            <person name="Zheng W."/>
            <person name="Hao B."/>
            <person name="Liu S."/>
            <person name="Wang W."/>
            <person name="Yuan L."/>
            <person name="Cao M."/>
            <person name="McDermott J."/>
            <person name="Samudrala R."/>
            <person name="Wang J."/>
            <person name="Wong G.K."/>
            <person name="Yang H."/>
        </authorList>
    </citation>
    <scope>NUCLEOTIDE SEQUENCE [LARGE SCALE GENOMIC DNA]</scope>
</reference>
<name>B9G4D4_ORYSJ</name>
<dbReference type="EMBL" id="CM000146">
    <property type="protein sequence ID" value="EEE69982.1"/>
    <property type="molecule type" value="Genomic_DNA"/>
</dbReference>
<dbReference type="PANTHER" id="PTHR48155:SF1">
    <property type="entry name" value="F-BOX DOMAIN-CONTAINING PROTEIN"/>
    <property type="match status" value="1"/>
</dbReference>
<evidence type="ECO:0000259" key="2">
    <source>
        <dbReference type="PROSITE" id="PS50181"/>
    </source>
</evidence>
<dbReference type="InterPro" id="IPR036047">
    <property type="entry name" value="F-box-like_dom_sf"/>
</dbReference>
<sequence>MGSLPGGPHPTRPAASGTGVGRDLGRGPFRAHQSHTPLACLRWATRGTAPALGETSAEGPFKAHQRYTPRAYVSLMTDRNGPFGRLPEHLLVEIFIRLPTCEWVQISCVSKHWASIFQGECMWQTAIARNWPSAGLRKRWPGPIPRGSARRRFQALYVSQNLVSSGGDIDELVGHTYLYLKEQLERPVVAPSSILHGTIIDQFIACGRTGEKAHELASKIWLAVIDNLEENQQTFLLLKHLSQEGEFFLPFPYSRSYKVLWRVFDKLFTDFRDCFSRGDYHDALAGAKSRFQPVPSAWLGH</sequence>